<evidence type="ECO:0000256" key="2">
    <source>
        <dbReference type="ARBA" id="ARBA00013064"/>
    </source>
</evidence>
<evidence type="ECO:0000259" key="9">
    <source>
        <dbReference type="PROSITE" id="PS50056"/>
    </source>
</evidence>
<dbReference type="InterPro" id="IPR009622">
    <property type="entry name" value="NDUFAF4"/>
</dbReference>
<sequence length="779" mass="89536">MTRSPDILFTTEYIKNVLYFATVRQGKVLKDTIDTHYFCIDNELVYENYYSDFGPLNLGCVYKYCKILNEKLKLYLNKQTIVHYTSIDPKKKANAAYLIGCYGVLFLSLSPKDALKPLLVHGQTYRPFQDATQGDSAYTISLLDCLQGIKKAHDLGFFNLQDYNYEEYDRLDKIQGGDLNWIVPGKFLAFIGPVDYSVSLYHPPEMYIDYFLENNVKIVIRLNKRLYDGNVFSNVGIIHYDLFFPDGSCPPRHILFKFLQISEDADGAIAVHCKAGLGRTGSLIGCFLMKHYRMTSHEAISWMRICRPGSVIGHQQGWLEQLEPWLIKQGNLYRKRLFQDTEKMPIHEFGIYSIAEKTFKQRPIVFHKSPSPPPPMQRTNKPEMTPIIRPQASKIREAPSKAPNKVPSDWHVRSSRYSAQKITNKGDQNETSDNLSRRSSAAGDPRLARPKSRTSTGRSKPTKTTSKDLNMNNYGQYHHAPTFRTSQAPVMKNVNDARDFLMRSSVFTARAPMNQQRRRLGRSPSPSPVRGSIEQTRATNTPTTAEKFLVKDASKCAIREALSRLKLTKALRPIRSFNIENRAHRVISKEKPTPAPLYKHNIEDLKRTLELEPDIDEKLDKKDPGLDARLKDVYVTSHGRPEDDVTRELRAQQESKRGLPQDRSMVEEFEYGFKEPEKVRYGRTTLRNAIEFISAHQTNPKEVTAAKIATEYKLDEKDVETILKYFKTFEIYIPETKKSPAVFAGPANTRKQLEQHDRKQIKHKELEKDIDPYSSKRGE</sequence>
<dbReference type="GO" id="GO:0051301">
    <property type="term" value="P:cell division"/>
    <property type="evidence" value="ECO:0007669"/>
    <property type="project" value="UniProtKB-KW"/>
</dbReference>
<feature type="domain" description="Tyrosine-protein phosphatase" evidence="8">
    <location>
        <begin position="177"/>
        <end position="331"/>
    </location>
</feature>
<evidence type="ECO:0000256" key="1">
    <source>
        <dbReference type="ARBA" id="ARBA00007315"/>
    </source>
</evidence>
<evidence type="ECO:0000256" key="7">
    <source>
        <dbReference type="SAM" id="MobiDB-lite"/>
    </source>
</evidence>
<dbReference type="CDD" id="cd17657">
    <property type="entry name" value="CDC14_N"/>
    <property type="match status" value="1"/>
</dbReference>
<organism evidence="10 11">
    <name type="scientific">Manduca sexta</name>
    <name type="common">Tobacco hawkmoth</name>
    <name type="synonym">Tobacco hornworm</name>
    <dbReference type="NCBI Taxonomy" id="7130"/>
    <lineage>
        <taxon>Eukaryota</taxon>
        <taxon>Metazoa</taxon>
        <taxon>Ecdysozoa</taxon>
        <taxon>Arthropoda</taxon>
        <taxon>Hexapoda</taxon>
        <taxon>Insecta</taxon>
        <taxon>Pterygota</taxon>
        <taxon>Neoptera</taxon>
        <taxon>Endopterygota</taxon>
        <taxon>Lepidoptera</taxon>
        <taxon>Glossata</taxon>
        <taxon>Ditrysia</taxon>
        <taxon>Bombycoidea</taxon>
        <taxon>Sphingidae</taxon>
        <taxon>Sphinginae</taxon>
        <taxon>Sphingini</taxon>
        <taxon>Manduca</taxon>
    </lineage>
</organism>
<dbReference type="FunFam" id="3.90.190.10:FF:000006">
    <property type="entry name" value="Dual specificity protein phosphatase CDC14B"/>
    <property type="match status" value="1"/>
</dbReference>
<dbReference type="PANTHER" id="PTHR23339">
    <property type="entry name" value="TYROSINE SPECIFIC PROTEIN PHOSPHATASE AND DUAL SPECIFICITY PROTEIN PHOSPHATASE"/>
    <property type="match status" value="1"/>
</dbReference>
<feature type="region of interest" description="Disordered" evidence="7">
    <location>
        <begin position="514"/>
        <end position="540"/>
    </location>
</feature>
<dbReference type="InterPro" id="IPR029260">
    <property type="entry name" value="DSPn"/>
</dbReference>
<dbReference type="AlphaFoldDB" id="A0A921ZQR1"/>
<feature type="region of interest" description="Disordered" evidence="7">
    <location>
        <begin position="365"/>
        <end position="384"/>
    </location>
</feature>
<dbReference type="InterPro" id="IPR000387">
    <property type="entry name" value="Tyr_Pase_dom"/>
</dbReference>
<keyword evidence="4" id="KW-0378">Hydrolase</keyword>
<evidence type="ECO:0000259" key="8">
    <source>
        <dbReference type="PROSITE" id="PS50054"/>
    </source>
</evidence>
<evidence type="ECO:0000313" key="10">
    <source>
        <dbReference type="EMBL" id="KAG6461711.1"/>
    </source>
</evidence>
<reference evidence="10" key="1">
    <citation type="journal article" date="2016" name="Insect Biochem. Mol. Biol.">
        <title>Multifaceted biological insights from a draft genome sequence of the tobacco hornworm moth, Manduca sexta.</title>
        <authorList>
            <person name="Kanost M.R."/>
            <person name="Arrese E.L."/>
            <person name="Cao X."/>
            <person name="Chen Y.R."/>
            <person name="Chellapilla S."/>
            <person name="Goldsmith M.R."/>
            <person name="Grosse-Wilde E."/>
            <person name="Heckel D.G."/>
            <person name="Herndon N."/>
            <person name="Jiang H."/>
            <person name="Papanicolaou A."/>
            <person name="Qu J."/>
            <person name="Soulages J.L."/>
            <person name="Vogel H."/>
            <person name="Walters J."/>
            <person name="Waterhouse R.M."/>
            <person name="Ahn S.J."/>
            <person name="Almeida F.C."/>
            <person name="An C."/>
            <person name="Aqrawi P."/>
            <person name="Bretschneider A."/>
            <person name="Bryant W.B."/>
            <person name="Bucks S."/>
            <person name="Chao H."/>
            <person name="Chevignon G."/>
            <person name="Christen J.M."/>
            <person name="Clarke D.F."/>
            <person name="Dittmer N.T."/>
            <person name="Ferguson L.C.F."/>
            <person name="Garavelou S."/>
            <person name="Gordon K.H.J."/>
            <person name="Gunaratna R.T."/>
            <person name="Han Y."/>
            <person name="Hauser F."/>
            <person name="He Y."/>
            <person name="Heidel-Fischer H."/>
            <person name="Hirsh A."/>
            <person name="Hu Y."/>
            <person name="Jiang H."/>
            <person name="Kalra D."/>
            <person name="Klinner C."/>
            <person name="Konig C."/>
            <person name="Kovar C."/>
            <person name="Kroll A.R."/>
            <person name="Kuwar S.S."/>
            <person name="Lee S.L."/>
            <person name="Lehman R."/>
            <person name="Li K."/>
            <person name="Li Z."/>
            <person name="Liang H."/>
            <person name="Lovelace S."/>
            <person name="Lu Z."/>
            <person name="Mansfield J.H."/>
            <person name="McCulloch K.J."/>
            <person name="Mathew T."/>
            <person name="Morton B."/>
            <person name="Muzny D.M."/>
            <person name="Neunemann D."/>
            <person name="Ongeri F."/>
            <person name="Pauchet Y."/>
            <person name="Pu L.L."/>
            <person name="Pyrousis I."/>
            <person name="Rao X.J."/>
            <person name="Redding A."/>
            <person name="Roesel C."/>
            <person name="Sanchez-Gracia A."/>
            <person name="Schaack S."/>
            <person name="Shukla A."/>
            <person name="Tetreau G."/>
            <person name="Wang Y."/>
            <person name="Xiong G.H."/>
            <person name="Traut W."/>
            <person name="Walsh T.K."/>
            <person name="Worley K.C."/>
            <person name="Wu D."/>
            <person name="Wu W."/>
            <person name="Wu Y.Q."/>
            <person name="Zhang X."/>
            <person name="Zou Z."/>
            <person name="Zucker H."/>
            <person name="Briscoe A.D."/>
            <person name="Burmester T."/>
            <person name="Clem R.J."/>
            <person name="Feyereisen R."/>
            <person name="Grimmelikhuijzen C.J.P."/>
            <person name="Hamodrakas S.J."/>
            <person name="Hansson B.S."/>
            <person name="Huguet E."/>
            <person name="Jermiin L.S."/>
            <person name="Lan Q."/>
            <person name="Lehman H.K."/>
            <person name="Lorenzen M."/>
            <person name="Merzendorfer H."/>
            <person name="Michalopoulos I."/>
            <person name="Morton D.B."/>
            <person name="Muthukrishnan S."/>
            <person name="Oakeshott J.G."/>
            <person name="Palmer W."/>
            <person name="Park Y."/>
            <person name="Passarelli A.L."/>
            <person name="Rozas J."/>
            <person name="Schwartz L.M."/>
            <person name="Smith W."/>
            <person name="Southgate A."/>
            <person name="Vilcinskas A."/>
            <person name="Vogt R."/>
            <person name="Wang P."/>
            <person name="Werren J."/>
            <person name="Yu X.Q."/>
            <person name="Zhou J.J."/>
            <person name="Brown S.J."/>
            <person name="Scherer S.E."/>
            <person name="Richards S."/>
            <person name="Blissard G.W."/>
        </authorList>
    </citation>
    <scope>NUCLEOTIDE SEQUENCE</scope>
</reference>
<dbReference type="PROSITE" id="PS00383">
    <property type="entry name" value="TYR_PHOSPHATASE_1"/>
    <property type="match status" value="1"/>
</dbReference>
<reference evidence="10" key="2">
    <citation type="submission" date="2020-12" db="EMBL/GenBank/DDBJ databases">
        <authorList>
            <person name="Kanost M."/>
        </authorList>
    </citation>
    <scope>NUCLEOTIDE SEQUENCE</scope>
</reference>
<keyword evidence="3" id="KW-0132">Cell division</keyword>
<comment type="similarity">
    <text evidence="1">Belongs to the protein-tyrosine phosphatase family. Non-receptor class CDC14 subfamily.</text>
</comment>
<evidence type="ECO:0000313" key="11">
    <source>
        <dbReference type="Proteomes" id="UP000791440"/>
    </source>
</evidence>
<dbReference type="InterPro" id="IPR020422">
    <property type="entry name" value="TYR_PHOSPHATASE_DUAL_dom"/>
</dbReference>
<dbReference type="Pfam" id="PF06784">
    <property type="entry name" value="UPF0240"/>
    <property type="match status" value="1"/>
</dbReference>
<evidence type="ECO:0000256" key="3">
    <source>
        <dbReference type="ARBA" id="ARBA00022618"/>
    </source>
</evidence>
<dbReference type="PROSITE" id="PS50056">
    <property type="entry name" value="TYR_PHOSPHATASE_2"/>
    <property type="match status" value="1"/>
</dbReference>
<feature type="region of interest" description="Disordered" evidence="7">
    <location>
        <begin position="637"/>
        <end position="660"/>
    </location>
</feature>
<dbReference type="SMART" id="SM00195">
    <property type="entry name" value="DSPc"/>
    <property type="match status" value="1"/>
</dbReference>
<evidence type="ECO:0000256" key="6">
    <source>
        <dbReference type="ARBA" id="ARBA00023306"/>
    </source>
</evidence>
<dbReference type="PROSITE" id="PS50054">
    <property type="entry name" value="TYR_PHOSPHATASE_DUAL"/>
    <property type="match status" value="1"/>
</dbReference>
<dbReference type="GO" id="GO:0004725">
    <property type="term" value="F:protein tyrosine phosphatase activity"/>
    <property type="evidence" value="ECO:0007669"/>
    <property type="project" value="UniProtKB-EC"/>
</dbReference>
<dbReference type="Pfam" id="PF14671">
    <property type="entry name" value="DSPn"/>
    <property type="match status" value="1"/>
</dbReference>
<feature type="region of interest" description="Disordered" evidence="7">
    <location>
        <begin position="392"/>
        <end position="489"/>
    </location>
</feature>
<dbReference type="InterPro" id="IPR044506">
    <property type="entry name" value="CDC14_C"/>
</dbReference>
<evidence type="ECO:0000256" key="5">
    <source>
        <dbReference type="ARBA" id="ARBA00022912"/>
    </source>
</evidence>
<dbReference type="EC" id="3.1.3.48" evidence="2"/>
<dbReference type="GO" id="GO:0005739">
    <property type="term" value="C:mitochondrion"/>
    <property type="evidence" value="ECO:0007669"/>
    <property type="project" value="GOC"/>
</dbReference>
<keyword evidence="11" id="KW-1185">Reference proteome</keyword>
<proteinExistence type="inferred from homology"/>
<gene>
    <name evidence="10" type="ORF">O3G_MSEX012800</name>
</gene>
<feature type="region of interest" description="Disordered" evidence="7">
    <location>
        <begin position="741"/>
        <end position="779"/>
    </location>
</feature>
<comment type="caution">
    <text evidence="10">The sequence shown here is derived from an EMBL/GenBank/DDBJ whole genome shotgun (WGS) entry which is preliminary data.</text>
</comment>
<keyword evidence="6" id="KW-0131">Cell cycle</keyword>
<feature type="domain" description="Tyrosine specific protein phosphatases" evidence="9">
    <location>
        <begin position="256"/>
        <end position="318"/>
    </location>
</feature>
<dbReference type="Pfam" id="PF00782">
    <property type="entry name" value="DSPc"/>
    <property type="match status" value="1"/>
</dbReference>
<name>A0A921ZQR1_MANSE</name>
<dbReference type="EMBL" id="JH668769">
    <property type="protein sequence ID" value="KAG6461711.1"/>
    <property type="molecule type" value="Genomic_DNA"/>
</dbReference>
<feature type="compositionally biased region" description="Polar residues" evidence="7">
    <location>
        <begin position="453"/>
        <end position="475"/>
    </location>
</feature>
<keyword evidence="5" id="KW-0904">Protein phosphatase</keyword>
<dbReference type="GO" id="GO:0032981">
    <property type="term" value="P:mitochondrial respiratory chain complex I assembly"/>
    <property type="evidence" value="ECO:0007669"/>
    <property type="project" value="InterPro"/>
</dbReference>
<feature type="compositionally biased region" description="Basic and acidic residues" evidence="7">
    <location>
        <begin position="751"/>
        <end position="779"/>
    </location>
</feature>
<feature type="compositionally biased region" description="Basic and acidic residues" evidence="7">
    <location>
        <begin position="639"/>
        <end position="660"/>
    </location>
</feature>
<dbReference type="InterPro" id="IPR050561">
    <property type="entry name" value="PTP"/>
</dbReference>
<feature type="compositionally biased region" description="Polar residues" evidence="7">
    <location>
        <begin position="415"/>
        <end position="439"/>
    </location>
</feature>
<dbReference type="CDD" id="cd14499">
    <property type="entry name" value="CDC14_C"/>
    <property type="match status" value="1"/>
</dbReference>
<dbReference type="Proteomes" id="UP000791440">
    <property type="component" value="Unassembled WGS sequence"/>
</dbReference>
<feature type="compositionally biased region" description="Low complexity" evidence="7">
    <location>
        <begin position="522"/>
        <end position="532"/>
    </location>
</feature>
<protein>
    <recommendedName>
        <fullName evidence="2">protein-tyrosine-phosphatase</fullName>
        <ecNumber evidence="2">3.1.3.48</ecNumber>
    </recommendedName>
</protein>
<dbReference type="InterPro" id="IPR000340">
    <property type="entry name" value="Dual-sp_phosphatase_cat-dom"/>
</dbReference>
<evidence type="ECO:0000256" key="4">
    <source>
        <dbReference type="ARBA" id="ARBA00022801"/>
    </source>
</evidence>
<dbReference type="InterPro" id="IPR016130">
    <property type="entry name" value="Tyr_Pase_AS"/>
</dbReference>
<accession>A0A921ZQR1</accession>